<dbReference type="Pfam" id="PF00583">
    <property type="entry name" value="Acetyltransf_1"/>
    <property type="match status" value="1"/>
</dbReference>
<dbReference type="Gene3D" id="3.40.630.30">
    <property type="match status" value="1"/>
</dbReference>
<sequence length="216" mass="24361">MASECGKKVSLPEHSKYFLREWIVTVPSYPSLKFYRATPSHFDSWTPIITDPKNNELQDTKDKVWDDAAIAKWQAESEACYYEANIKFKALGVLVEFEGKVVGYGDVWPTSNGSASIGILLNEVVRGRGIGKIAMSVLIQIGFDFHVPISTGTMKVNFAMRTLMKSLGAREEDKLVMDPERGVLAEVVYDIRREDWKALDMKIEFGDEVQNERGNS</sequence>
<dbReference type="HOGENOM" id="CLU_110330_0_0_1"/>
<reference evidence="3" key="2">
    <citation type="submission" date="2015-01" db="EMBL/GenBank/DDBJ databases">
        <title>Evolutionary Origins and Diversification of the Mycorrhizal Mutualists.</title>
        <authorList>
            <consortium name="DOE Joint Genome Institute"/>
            <consortium name="Mycorrhizal Genomics Consortium"/>
            <person name="Kohler A."/>
            <person name="Kuo A."/>
            <person name="Nagy L.G."/>
            <person name="Floudas D."/>
            <person name="Copeland A."/>
            <person name="Barry K.W."/>
            <person name="Cichocki N."/>
            <person name="Veneault-Fourrey C."/>
            <person name="LaButti K."/>
            <person name="Lindquist E.A."/>
            <person name="Lipzen A."/>
            <person name="Lundell T."/>
            <person name="Morin E."/>
            <person name="Murat C."/>
            <person name="Riley R."/>
            <person name="Ohm R."/>
            <person name="Sun H."/>
            <person name="Tunlid A."/>
            <person name="Henrissat B."/>
            <person name="Grigoriev I.V."/>
            <person name="Hibbett D.S."/>
            <person name="Martin F."/>
        </authorList>
    </citation>
    <scope>NUCLEOTIDE SEQUENCE [LARGE SCALE GENOMIC DNA]</scope>
    <source>
        <strain evidence="3">Zn</strain>
    </source>
</reference>
<feature type="domain" description="N-acetyltransferase" evidence="1">
    <location>
        <begin position="32"/>
        <end position="194"/>
    </location>
</feature>
<dbReference type="InterPro" id="IPR016181">
    <property type="entry name" value="Acyl_CoA_acyltransferase"/>
</dbReference>
<proteinExistence type="predicted"/>
<dbReference type="SUPFAM" id="SSF55729">
    <property type="entry name" value="Acyl-CoA N-acyltransferases (Nat)"/>
    <property type="match status" value="1"/>
</dbReference>
<accession>A0A0C3D8R2</accession>
<evidence type="ECO:0000313" key="2">
    <source>
        <dbReference type="EMBL" id="KIN07714.1"/>
    </source>
</evidence>
<dbReference type="PROSITE" id="PS51186">
    <property type="entry name" value="GNAT"/>
    <property type="match status" value="1"/>
</dbReference>
<evidence type="ECO:0000259" key="1">
    <source>
        <dbReference type="PROSITE" id="PS51186"/>
    </source>
</evidence>
<dbReference type="InterPro" id="IPR000182">
    <property type="entry name" value="GNAT_dom"/>
</dbReference>
<dbReference type="Proteomes" id="UP000054321">
    <property type="component" value="Unassembled WGS sequence"/>
</dbReference>
<evidence type="ECO:0000313" key="3">
    <source>
        <dbReference type="Proteomes" id="UP000054321"/>
    </source>
</evidence>
<reference evidence="2 3" key="1">
    <citation type="submission" date="2014-04" db="EMBL/GenBank/DDBJ databases">
        <authorList>
            <consortium name="DOE Joint Genome Institute"/>
            <person name="Kuo A."/>
            <person name="Martino E."/>
            <person name="Perotto S."/>
            <person name="Kohler A."/>
            <person name="Nagy L.G."/>
            <person name="Floudas D."/>
            <person name="Copeland A."/>
            <person name="Barry K.W."/>
            <person name="Cichocki N."/>
            <person name="Veneault-Fourrey C."/>
            <person name="LaButti K."/>
            <person name="Lindquist E.A."/>
            <person name="Lipzen A."/>
            <person name="Lundell T."/>
            <person name="Morin E."/>
            <person name="Murat C."/>
            <person name="Sun H."/>
            <person name="Tunlid A."/>
            <person name="Henrissat B."/>
            <person name="Grigoriev I.V."/>
            <person name="Hibbett D.S."/>
            <person name="Martin F."/>
            <person name="Nordberg H.P."/>
            <person name="Cantor M.N."/>
            <person name="Hua S.X."/>
        </authorList>
    </citation>
    <scope>NUCLEOTIDE SEQUENCE [LARGE SCALE GENOMIC DNA]</scope>
    <source>
        <strain evidence="2 3">Zn</strain>
    </source>
</reference>
<dbReference type="InParanoid" id="A0A0C3D8R2"/>
<gene>
    <name evidence="2" type="ORF">OIDMADRAFT_16284</name>
</gene>
<dbReference type="EMBL" id="KN832870">
    <property type="protein sequence ID" value="KIN07714.1"/>
    <property type="molecule type" value="Genomic_DNA"/>
</dbReference>
<keyword evidence="3" id="KW-1185">Reference proteome</keyword>
<protein>
    <recommendedName>
        <fullName evidence="1">N-acetyltransferase domain-containing protein</fullName>
    </recommendedName>
</protein>
<organism evidence="2 3">
    <name type="scientific">Oidiodendron maius (strain Zn)</name>
    <dbReference type="NCBI Taxonomy" id="913774"/>
    <lineage>
        <taxon>Eukaryota</taxon>
        <taxon>Fungi</taxon>
        <taxon>Dikarya</taxon>
        <taxon>Ascomycota</taxon>
        <taxon>Pezizomycotina</taxon>
        <taxon>Leotiomycetes</taxon>
        <taxon>Leotiomycetes incertae sedis</taxon>
        <taxon>Myxotrichaceae</taxon>
        <taxon>Oidiodendron</taxon>
    </lineage>
</organism>
<dbReference type="GO" id="GO:0016747">
    <property type="term" value="F:acyltransferase activity, transferring groups other than amino-acyl groups"/>
    <property type="evidence" value="ECO:0007669"/>
    <property type="project" value="InterPro"/>
</dbReference>
<dbReference type="AlphaFoldDB" id="A0A0C3D8R2"/>
<name>A0A0C3D8R2_OIDMZ</name>
<dbReference type="OrthoDB" id="4224637at2759"/>